<evidence type="ECO:0000256" key="2">
    <source>
        <dbReference type="SAM" id="MobiDB-lite"/>
    </source>
</evidence>
<dbReference type="Gene3D" id="3.30.420.240">
    <property type="match status" value="1"/>
</dbReference>
<evidence type="ECO:0000313" key="4">
    <source>
        <dbReference type="EMBL" id="ASF00491.1"/>
    </source>
</evidence>
<reference evidence="4" key="1">
    <citation type="submission" date="2016-10" db="EMBL/GenBank/DDBJ databases">
        <authorList>
            <person name="Varghese N."/>
        </authorList>
    </citation>
    <scope>NUCLEOTIDE SEQUENCE</scope>
</reference>
<name>A0A218MMM9_9VIRU</name>
<evidence type="ECO:0000259" key="3">
    <source>
        <dbReference type="Pfam" id="PF17289"/>
    </source>
</evidence>
<dbReference type="InterPro" id="IPR006517">
    <property type="entry name" value="Phage_terminase_lsu-like_C"/>
</dbReference>
<dbReference type="Pfam" id="PF17289">
    <property type="entry name" value="Terminase_6C"/>
    <property type="match status" value="1"/>
</dbReference>
<keyword evidence="1" id="KW-1188">Viral release from host cell</keyword>
<dbReference type="NCBIfam" id="TIGR01630">
    <property type="entry name" value="psiM2_ORF9"/>
    <property type="match status" value="1"/>
</dbReference>
<dbReference type="EMBL" id="KY052838">
    <property type="protein sequence ID" value="ASF00491.1"/>
    <property type="molecule type" value="Genomic_DNA"/>
</dbReference>
<sequence length="490" mass="56501">MQLEGLDIDINKLPAEARKEFLRYKIKLEEKRKESAIKNDFMSFVKYVWPDFIEGSHHKIMSEKFNKVATGQLKRVIINMAPRHTKSEFSSYLLPSWMIGKNPKLKIIQATHTTELAVRFGRKAKNLIDSQEYQKIFQTKLREDSKAAGRWETNEGGEYFAAGVGGSITGRGADLLIIDDPHSEQDALNTNALERTWEWYTSGPRQRLQPGGVIVVVMTRWNTKDLTGKLINAQKETKADQWEVIEFPAILPNEKPLWPEYWKLEELEGVKASLAIGKWNAQYQQNPTAEEGSIIKREWWNLWDKDLPPLYHVIQSYDTAFLKKETADYSAITTWGVFYPTEDSGPNLILLDVVKDRFEFPELRRVALEQYNYWKPESVIVEGKASGMPLTFELRKQGIPVINYTPSRGNDKHARVNAVAPLFESGQIWATDDKFSEEVIEECAAFPYGDHDDLVDSMTQAVMRFRQGGFIEHPDDEQDDPLPQQQRVYY</sequence>
<feature type="region of interest" description="Disordered" evidence="2">
    <location>
        <begin position="471"/>
        <end position="490"/>
    </location>
</feature>
<dbReference type="InterPro" id="IPR035421">
    <property type="entry name" value="Terminase_6C"/>
</dbReference>
<reference evidence="4" key="2">
    <citation type="journal article" date="2017" name="Nat. Commun.">
        <title>Single-virus genomics reveals hidden cosmopolitan and abundant viruses.</title>
        <authorList>
            <person name="Martinez-Hernandez F."/>
            <person name="Fornas O."/>
            <person name="Lluesma Gomez M."/>
            <person name="Bolduc B."/>
            <person name="de la Cruz Pena M.J."/>
            <person name="Martinez J.M."/>
            <person name="Anton J."/>
            <person name="Gasol J.M."/>
            <person name="Rosselli R."/>
            <person name="Rodriguez-Valera F."/>
            <person name="Sullivan M.B."/>
            <person name="Acinas S.G."/>
            <person name="Martinez-Garcia M."/>
        </authorList>
    </citation>
    <scope>NUCLEOTIDE SEQUENCE</scope>
</reference>
<protein>
    <submittedName>
        <fullName evidence="4">Putative terminase large subunit</fullName>
    </submittedName>
</protein>
<organism evidence="4">
    <name type="scientific">uncultured virus</name>
    <dbReference type="NCBI Taxonomy" id="340016"/>
    <lineage>
        <taxon>Viruses</taxon>
        <taxon>environmental samples</taxon>
    </lineage>
</organism>
<accession>A0A218MMM9</accession>
<evidence type="ECO:0000256" key="1">
    <source>
        <dbReference type="ARBA" id="ARBA00022612"/>
    </source>
</evidence>
<proteinExistence type="predicted"/>
<feature type="domain" description="Terminase large subunit gp17-like C-terminal" evidence="3">
    <location>
        <begin position="316"/>
        <end position="464"/>
    </location>
</feature>
<feature type="compositionally biased region" description="Low complexity" evidence="2">
    <location>
        <begin position="481"/>
        <end position="490"/>
    </location>
</feature>